<name>A0A268EHP9_9BACL</name>
<dbReference type="EMBL" id="WOAA01000013">
    <property type="protein sequence ID" value="MUG67298.1"/>
    <property type="molecule type" value="Genomic_DNA"/>
</dbReference>
<accession>A0A268EHP9</accession>
<gene>
    <name evidence="2" type="ORF">CHH67_21555</name>
    <name evidence="1" type="ORF">GNP94_15025</name>
</gene>
<dbReference type="PANTHER" id="PTHR34129:SF1">
    <property type="entry name" value="DUF952 DOMAIN-CONTAINING PROTEIN"/>
    <property type="match status" value="1"/>
</dbReference>
<dbReference type="Proteomes" id="UP000215596">
    <property type="component" value="Unassembled WGS sequence"/>
</dbReference>
<comment type="caution">
    <text evidence="2">The sequence shown here is derived from an EMBL/GenBank/DDBJ whole genome shotgun (WGS) entry which is preliminary data.</text>
</comment>
<protein>
    <submittedName>
        <fullName evidence="1">DUF952 domain-containing protein</fullName>
    </submittedName>
</protein>
<keyword evidence="4" id="KW-1185">Reference proteome</keyword>
<dbReference type="Pfam" id="PF06108">
    <property type="entry name" value="DUF952"/>
    <property type="match status" value="1"/>
</dbReference>
<dbReference type="InterPro" id="IPR009297">
    <property type="entry name" value="DUF952"/>
</dbReference>
<sequence length="115" mass="13080">MKILHITTQEKWKEAKDKGHYDHDSIASEGFIHCSSPEQVLKVANNLYQGQGNLLLLLIDEDKVNAKVIWEDLYNLNELYPHIYGVLNLEAVINTYDFKPLANGLFQLPAALKGE</sequence>
<evidence type="ECO:0000313" key="4">
    <source>
        <dbReference type="Proteomes" id="UP000435177"/>
    </source>
</evidence>
<evidence type="ECO:0000313" key="1">
    <source>
        <dbReference type="EMBL" id="MUG67298.1"/>
    </source>
</evidence>
<dbReference type="SUPFAM" id="SSF56399">
    <property type="entry name" value="ADP-ribosylation"/>
    <property type="match status" value="1"/>
</dbReference>
<dbReference type="Gene3D" id="3.20.170.20">
    <property type="entry name" value="Protein of unknown function DUF952"/>
    <property type="match status" value="1"/>
</dbReference>
<dbReference type="AlphaFoldDB" id="A0A268EHP9"/>
<proteinExistence type="predicted"/>
<dbReference type="EMBL" id="NPBY01000076">
    <property type="protein sequence ID" value="PAD72656.1"/>
    <property type="molecule type" value="Genomic_DNA"/>
</dbReference>
<reference evidence="1 4" key="2">
    <citation type="submission" date="2019-11" db="EMBL/GenBank/DDBJ databases">
        <title>Draft genome sequences of five Paenibacillus species of dairy origin.</title>
        <authorList>
            <person name="Olajide A.M."/>
            <person name="Chen S."/>
            <person name="Lapointe G."/>
        </authorList>
    </citation>
    <scope>NUCLEOTIDE SEQUENCE [LARGE SCALE GENOMIC DNA]</scope>
    <source>
        <strain evidence="1 4">3CS1</strain>
    </source>
</reference>
<dbReference type="OrthoDB" id="5638018at2"/>
<evidence type="ECO:0000313" key="2">
    <source>
        <dbReference type="EMBL" id="PAD72656.1"/>
    </source>
</evidence>
<dbReference type="RefSeq" id="WP_095267446.1">
    <property type="nucleotide sequence ID" value="NZ_NPBY01000076.1"/>
</dbReference>
<reference evidence="2 3" key="1">
    <citation type="submission" date="2017-07" db="EMBL/GenBank/DDBJ databases">
        <title>Isolation and whole genome analysis of endospore-forming bacteria from heroin.</title>
        <authorList>
            <person name="Kalinowski J."/>
            <person name="Ahrens B."/>
            <person name="Al-Dilaimi A."/>
            <person name="Winkler A."/>
            <person name="Wibberg D."/>
            <person name="Schleenbecker U."/>
            <person name="Ruckert C."/>
            <person name="Wolfel R."/>
            <person name="Grass G."/>
        </authorList>
    </citation>
    <scope>NUCLEOTIDE SEQUENCE [LARGE SCALE GENOMIC DNA]</scope>
    <source>
        <strain evidence="2 3">7537-G1</strain>
    </source>
</reference>
<dbReference type="Proteomes" id="UP000435177">
    <property type="component" value="Unassembled WGS sequence"/>
</dbReference>
<organism evidence="2 3">
    <name type="scientific">Paenibacillus campinasensis</name>
    <dbReference type="NCBI Taxonomy" id="66347"/>
    <lineage>
        <taxon>Bacteria</taxon>
        <taxon>Bacillati</taxon>
        <taxon>Bacillota</taxon>
        <taxon>Bacilli</taxon>
        <taxon>Bacillales</taxon>
        <taxon>Paenibacillaceae</taxon>
        <taxon>Paenibacillus</taxon>
    </lineage>
</organism>
<dbReference type="PANTHER" id="PTHR34129">
    <property type="entry name" value="BLR1139 PROTEIN"/>
    <property type="match status" value="1"/>
</dbReference>
<evidence type="ECO:0000313" key="3">
    <source>
        <dbReference type="Proteomes" id="UP000215596"/>
    </source>
</evidence>